<accession>A0ABP7U1Z4</accession>
<sequence length="247" mass="27016">MSQPAAPLRVLIVDDEPLAHDVLKAYIARVAHLQLVGQCYTALEALSFLHQNPVEVLLLDLNMPEMTGLELLRALPRPPHTILTTAYSEFALESYDFGVVDYLLKPVSLPRFLRAVAKLPTVASVASPSVPTTTALPAASAPAAALLLRDGTTTHRVLPADIRWLEAYGNYVKVQTATGRLVVNDSFRHLLSQLPAADFMQVHKSYAVPLRLVERLEGNVLTVAGQKLPLGAAFRQEFLRRWTAPAG</sequence>
<dbReference type="PANTHER" id="PTHR45526:SF1">
    <property type="entry name" value="TRANSCRIPTIONAL REGULATORY PROTEIN DCUR-RELATED"/>
    <property type="match status" value="1"/>
</dbReference>
<evidence type="ECO:0000259" key="3">
    <source>
        <dbReference type="PROSITE" id="PS50930"/>
    </source>
</evidence>
<keyword evidence="1" id="KW-0597">Phosphoprotein</keyword>
<dbReference type="Proteomes" id="UP001501469">
    <property type="component" value="Unassembled WGS sequence"/>
</dbReference>
<dbReference type="Pfam" id="PF04397">
    <property type="entry name" value="LytTR"/>
    <property type="match status" value="1"/>
</dbReference>
<evidence type="ECO:0000256" key="1">
    <source>
        <dbReference type="PROSITE-ProRule" id="PRU00169"/>
    </source>
</evidence>
<dbReference type="GO" id="GO:0003677">
    <property type="term" value="F:DNA binding"/>
    <property type="evidence" value="ECO:0007669"/>
    <property type="project" value="UniProtKB-KW"/>
</dbReference>
<dbReference type="InterPro" id="IPR051271">
    <property type="entry name" value="2C-system_Tx_regulators"/>
</dbReference>
<dbReference type="PANTHER" id="PTHR45526">
    <property type="entry name" value="TRANSCRIPTIONAL REGULATORY PROTEIN DPIA"/>
    <property type="match status" value="1"/>
</dbReference>
<feature type="domain" description="HTH LytTR-type" evidence="3">
    <location>
        <begin position="146"/>
        <end position="217"/>
    </location>
</feature>
<dbReference type="PROSITE" id="PS50110">
    <property type="entry name" value="RESPONSE_REGULATORY"/>
    <property type="match status" value="1"/>
</dbReference>
<keyword evidence="5" id="KW-1185">Reference proteome</keyword>
<dbReference type="Gene3D" id="2.40.50.1020">
    <property type="entry name" value="LytTr DNA-binding domain"/>
    <property type="match status" value="1"/>
</dbReference>
<proteinExistence type="predicted"/>
<dbReference type="PROSITE" id="PS50930">
    <property type="entry name" value="HTH_LYTTR"/>
    <property type="match status" value="1"/>
</dbReference>
<evidence type="ECO:0000313" key="4">
    <source>
        <dbReference type="EMBL" id="GAA4034576.1"/>
    </source>
</evidence>
<dbReference type="Pfam" id="PF00072">
    <property type="entry name" value="Response_reg"/>
    <property type="match status" value="1"/>
</dbReference>
<evidence type="ECO:0000259" key="2">
    <source>
        <dbReference type="PROSITE" id="PS50110"/>
    </source>
</evidence>
<dbReference type="SMART" id="SM00850">
    <property type="entry name" value="LytTR"/>
    <property type="match status" value="1"/>
</dbReference>
<dbReference type="RefSeq" id="WP_345053309.1">
    <property type="nucleotide sequence ID" value="NZ_BAABDK010000016.1"/>
</dbReference>
<keyword evidence="4" id="KW-0238">DNA-binding</keyword>
<feature type="modified residue" description="4-aspartylphosphate" evidence="1">
    <location>
        <position position="60"/>
    </location>
</feature>
<organism evidence="4 5">
    <name type="scientific">Hymenobacter glaciei</name>
    <dbReference type="NCBI Taxonomy" id="877209"/>
    <lineage>
        <taxon>Bacteria</taxon>
        <taxon>Pseudomonadati</taxon>
        <taxon>Bacteroidota</taxon>
        <taxon>Cytophagia</taxon>
        <taxon>Cytophagales</taxon>
        <taxon>Hymenobacteraceae</taxon>
        <taxon>Hymenobacter</taxon>
    </lineage>
</organism>
<dbReference type="SMART" id="SM00448">
    <property type="entry name" value="REC"/>
    <property type="match status" value="1"/>
</dbReference>
<protein>
    <submittedName>
        <fullName evidence="4">LytTR family DNA-binding domain-containing protein</fullName>
    </submittedName>
</protein>
<gene>
    <name evidence="4" type="ORF">GCM10022409_18730</name>
</gene>
<reference evidence="5" key="1">
    <citation type="journal article" date="2019" name="Int. J. Syst. Evol. Microbiol.">
        <title>The Global Catalogue of Microorganisms (GCM) 10K type strain sequencing project: providing services to taxonomists for standard genome sequencing and annotation.</title>
        <authorList>
            <consortium name="The Broad Institute Genomics Platform"/>
            <consortium name="The Broad Institute Genome Sequencing Center for Infectious Disease"/>
            <person name="Wu L."/>
            <person name="Ma J."/>
        </authorList>
    </citation>
    <scope>NUCLEOTIDE SEQUENCE [LARGE SCALE GENOMIC DNA]</scope>
    <source>
        <strain evidence="5">JCM 17225</strain>
    </source>
</reference>
<dbReference type="InterPro" id="IPR007492">
    <property type="entry name" value="LytTR_DNA-bd_dom"/>
</dbReference>
<comment type="caution">
    <text evidence="4">The sequence shown here is derived from an EMBL/GenBank/DDBJ whole genome shotgun (WGS) entry which is preliminary data.</text>
</comment>
<dbReference type="InterPro" id="IPR011006">
    <property type="entry name" value="CheY-like_superfamily"/>
</dbReference>
<name>A0ABP7U1Z4_9BACT</name>
<dbReference type="InterPro" id="IPR001789">
    <property type="entry name" value="Sig_transdc_resp-reg_receiver"/>
</dbReference>
<dbReference type="SUPFAM" id="SSF52172">
    <property type="entry name" value="CheY-like"/>
    <property type="match status" value="1"/>
</dbReference>
<dbReference type="Gene3D" id="3.40.50.2300">
    <property type="match status" value="1"/>
</dbReference>
<dbReference type="EMBL" id="BAABDK010000016">
    <property type="protein sequence ID" value="GAA4034576.1"/>
    <property type="molecule type" value="Genomic_DNA"/>
</dbReference>
<evidence type="ECO:0000313" key="5">
    <source>
        <dbReference type="Proteomes" id="UP001501469"/>
    </source>
</evidence>
<feature type="domain" description="Response regulatory" evidence="2">
    <location>
        <begin position="9"/>
        <end position="120"/>
    </location>
</feature>